<protein>
    <submittedName>
        <fullName evidence="1">Uncharacterized protein</fullName>
    </submittedName>
</protein>
<evidence type="ECO:0000313" key="1">
    <source>
        <dbReference type="EMBL" id="GBN90134.1"/>
    </source>
</evidence>
<proteinExistence type="predicted"/>
<organism evidence="1 2">
    <name type="scientific">Araneus ventricosus</name>
    <name type="common">Orbweaver spider</name>
    <name type="synonym">Epeira ventricosa</name>
    <dbReference type="NCBI Taxonomy" id="182803"/>
    <lineage>
        <taxon>Eukaryota</taxon>
        <taxon>Metazoa</taxon>
        <taxon>Ecdysozoa</taxon>
        <taxon>Arthropoda</taxon>
        <taxon>Chelicerata</taxon>
        <taxon>Arachnida</taxon>
        <taxon>Araneae</taxon>
        <taxon>Araneomorphae</taxon>
        <taxon>Entelegynae</taxon>
        <taxon>Araneoidea</taxon>
        <taxon>Araneidae</taxon>
        <taxon>Araneus</taxon>
    </lineage>
</organism>
<evidence type="ECO:0000313" key="2">
    <source>
        <dbReference type="Proteomes" id="UP000499080"/>
    </source>
</evidence>
<reference evidence="1 2" key="1">
    <citation type="journal article" date="2019" name="Sci. Rep.">
        <title>Orb-weaving spider Araneus ventricosus genome elucidates the spidroin gene catalogue.</title>
        <authorList>
            <person name="Kono N."/>
            <person name="Nakamura H."/>
            <person name="Ohtoshi R."/>
            <person name="Moran D.A.P."/>
            <person name="Shinohara A."/>
            <person name="Yoshida Y."/>
            <person name="Fujiwara M."/>
            <person name="Mori M."/>
            <person name="Tomita M."/>
            <person name="Arakawa K."/>
        </authorList>
    </citation>
    <scope>NUCLEOTIDE SEQUENCE [LARGE SCALE GENOMIC DNA]</scope>
</reference>
<dbReference type="EMBL" id="BGPR01023168">
    <property type="protein sequence ID" value="GBN90134.1"/>
    <property type="molecule type" value="Genomic_DNA"/>
</dbReference>
<gene>
    <name evidence="1" type="ORF">AVEN_46746_1</name>
</gene>
<dbReference type="AlphaFoldDB" id="A0A4Y2SPA4"/>
<comment type="caution">
    <text evidence="1">The sequence shown here is derived from an EMBL/GenBank/DDBJ whole genome shotgun (WGS) entry which is preliminary data.</text>
</comment>
<keyword evidence="2" id="KW-1185">Reference proteome</keyword>
<dbReference type="Proteomes" id="UP000499080">
    <property type="component" value="Unassembled WGS sequence"/>
</dbReference>
<accession>A0A4Y2SPA4</accession>
<sequence>MRALNGIYLNFPYGAAGQVSLPLWSSISSLGSNITKGMVYSCLATTLFGFKQPRFLSLRARNAVVYETPGDSEMDLVARFFWAGADIQKPHAVSTVSAKPWSVDVTQASRVKFQTSLITF</sequence>
<name>A0A4Y2SPA4_ARAVE</name>